<reference evidence="2 4" key="3">
    <citation type="submission" date="2019-11" db="EMBL/GenBank/DDBJ databases">
        <title>A de novo genome assembly of a pear dwarfing rootstock.</title>
        <authorList>
            <person name="Wang F."/>
            <person name="Wang J."/>
            <person name="Li S."/>
            <person name="Zhang Y."/>
            <person name="Fang M."/>
            <person name="Ma L."/>
            <person name="Zhao Y."/>
            <person name="Jiang S."/>
        </authorList>
    </citation>
    <scope>NUCLEOTIDE SEQUENCE [LARGE SCALE GENOMIC DNA]</scope>
    <source>
        <strain evidence="2">S2</strain>
        <tissue evidence="2">Leaf</tissue>
    </source>
</reference>
<name>A0A5N5GMD7_9ROSA</name>
<dbReference type="AlphaFoldDB" id="A0A5N5GMD7"/>
<sequence>MASMASTTPNLGHRRFLLLRARRRPPSTIPNLGRTKDEGGSPPTATQKKTERGGTRGFSKQKWGLDVSLVSFF</sequence>
<evidence type="ECO:0000313" key="2">
    <source>
        <dbReference type="EMBL" id="KAB2616478.1"/>
    </source>
</evidence>
<evidence type="ECO:0000313" key="3">
    <source>
        <dbReference type="EMBL" id="KAB2634311.1"/>
    </source>
</evidence>
<organism evidence="2 4">
    <name type="scientific">Pyrus ussuriensis x Pyrus communis</name>
    <dbReference type="NCBI Taxonomy" id="2448454"/>
    <lineage>
        <taxon>Eukaryota</taxon>
        <taxon>Viridiplantae</taxon>
        <taxon>Streptophyta</taxon>
        <taxon>Embryophyta</taxon>
        <taxon>Tracheophyta</taxon>
        <taxon>Spermatophyta</taxon>
        <taxon>Magnoliopsida</taxon>
        <taxon>eudicotyledons</taxon>
        <taxon>Gunneridae</taxon>
        <taxon>Pentapetalae</taxon>
        <taxon>rosids</taxon>
        <taxon>fabids</taxon>
        <taxon>Rosales</taxon>
        <taxon>Rosaceae</taxon>
        <taxon>Amygdaloideae</taxon>
        <taxon>Maleae</taxon>
        <taxon>Pyrus</taxon>
    </lineage>
</organism>
<feature type="compositionally biased region" description="Basic residues" evidence="1">
    <location>
        <begin position="12"/>
        <end position="25"/>
    </location>
</feature>
<evidence type="ECO:0000313" key="4">
    <source>
        <dbReference type="Proteomes" id="UP000327157"/>
    </source>
</evidence>
<reference evidence="2 4" key="1">
    <citation type="submission" date="2019-09" db="EMBL/GenBank/DDBJ databases">
        <authorList>
            <person name="Ou C."/>
        </authorList>
    </citation>
    <scope>NUCLEOTIDE SEQUENCE [LARGE SCALE GENOMIC DNA]</scope>
    <source>
        <strain evidence="2">S2</strain>
        <tissue evidence="2">Leaf</tissue>
    </source>
</reference>
<proteinExistence type="predicted"/>
<reference evidence="4" key="2">
    <citation type="submission" date="2019-10" db="EMBL/GenBank/DDBJ databases">
        <title>A de novo genome assembly of a pear dwarfing rootstock.</title>
        <authorList>
            <person name="Wang F."/>
            <person name="Wang J."/>
            <person name="Li S."/>
            <person name="Zhang Y."/>
            <person name="Fang M."/>
            <person name="Ma L."/>
            <person name="Zhao Y."/>
            <person name="Jiang S."/>
        </authorList>
    </citation>
    <scope>NUCLEOTIDE SEQUENCE [LARGE SCALE GENOMIC DNA]</scope>
</reference>
<feature type="region of interest" description="Disordered" evidence="1">
    <location>
        <begin position="1"/>
        <end position="59"/>
    </location>
</feature>
<dbReference type="EMBL" id="SMOL01000076">
    <property type="protein sequence ID" value="KAB2634311.1"/>
    <property type="molecule type" value="Genomic_DNA"/>
</dbReference>
<protein>
    <submittedName>
        <fullName evidence="2">Uncharacterized protein</fullName>
    </submittedName>
</protein>
<keyword evidence="4" id="KW-1185">Reference proteome</keyword>
<dbReference type="Proteomes" id="UP000327157">
    <property type="component" value="Chromosome 3"/>
</dbReference>
<gene>
    <name evidence="2" type="ORF">D8674_023066</name>
    <name evidence="3" type="ORF">D8674_039090</name>
</gene>
<comment type="caution">
    <text evidence="2">The sequence shown here is derived from an EMBL/GenBank/DDBJ whole genome shotgun (WGS) entry which is preliminary data.</text>
</comment>
<evidence type="ECO:0000256" key="1">
    <source>
        <dbReference type="SAM" id="MobiDB-lite"/>
    </source>
</evidence>
<dbReference type="EMBL" id="SMOL01000402">
    <property type="protein sequence ID" value="KAB2616478.1"/>
    <property type="molecule type" value="Genomic_DNA"/>
</dbReference>
<feature type="compositionally biased region" description="Polar residues" evidence="1">
    <location>
        <begin position="1"/>
        <end position="10"/>
    </location>
</feature>
<accession>A0A5N5GMD7</accession>